<name>A0A6A7K0X1_LACHE</name>
<sequence length="69" mass="8118">MKIGEALKEERINLGMSKYQFSKGIVDRKFYGKVEKEEGTISSKKLLLLLQKNDINFQEFFVNFNLKKN</sequence>
<dbReference type="EMBL" id="WHOE01000023">
    <property type="protein sequence ID" value="MPW14145.1"/>
    <property type="molecule type" value="Genomic_DNA"/>
</dbReference>
<dbReference type="InterPro" id="IPR010982">
    <property type="entry name" value="Lambda_DNA-bd_dom_sf"/>
</dbReference>
<proteinExistence type="predicted"/>
<evidence type="ECO:0000313" key="1">
    <source>
        <dbReference type="EMBL" id="MPW14145.1"/>
    </source>
</evidence>
<protein>
    <recommendedName>
        <fullName evidence="3">XRE family transcriptional regulator</fullName>
    </recommendedName>
</protein>
<dbReference type="RefSeq" id="WP_152723696.1">
    <property type="nucleotide sequence ID" value="NZ_WHOE01000023.1"/>
</dbReference>
<dbReference type="AlphaFoldDB" id="A0A6A7K0X1"/>
<dbReference type="InterPro" id="IPR011990">
    <property type="entry name" value="TPR-like_helical_dom_sf"/>
</dbReference>
<reference evidence="1 2" key="1">
    <citation type="submission" date="2019-10" db="EMBL/GenBank/DDBJ databases">
        <title>Draft genome sequences of Lactobacillus strains.</title>
        <authorList>
            <person name="Cho G.-S."/>
            <person name="Fagbemigun O."/>
            <person name="Brinks E."/>
            <person name="Franz C.M.A.P."/>
        </authorList>
    </citation>
    <scope>NUCLEOTIDE SEQUENCE [LARGE SCALE GENOMIC DNA]</scope>
    <source>
        <strain evidence="1 2">313</strain>
    </source>
</reference>
<dbReference type="SUPFAM" id="SSF47413">
    <property type="entry name" value="lambda repressor-like DNA-binding domains"/>
    <property type="match status" value="1"/>
</dbReference>
<organism evidence="1 2">
    <name type="scientific">Lactobacillus helveticus</name>
    <name type="common">Lactobacillus suntoryeus</name>
    <dbReference type="NCBI Taxonomy" id="1587"/>
    <lineage>
        <taxon>Bacteria</taxon>
        <taxon>Bacillati</taxon>
        <taxon>Bacillota</taxon>
        <taxon>Bacilli</taxon>
        <taxon>Lactobacillales</taxon>
        <taxon>Lactobacillaceae</taxon>
        <taxon>Lactobacillus</taxon>
    </lineage>
</organism>
<comment type="caution">
    <text evidence="1">The sequence shown here is derived from an EMBL/GenBank/DDBJ whole genome shotgun (WGS) entry which is preliminary data.</text>
</comment>
<evidence type="ECO:0000313" key="2">
    <source>
        <dbReference type="Proteomes" id="UP000430466"/>
    </source>
</evidence>
<evidence type="ECO:0008006" key="3">
    <source>
        <dbReference type="Google" id="ProtNLM"/>
    </source>
</evidence>
<dbReference type="Gene3D" id="1.25.40.10">
    <property type="entry name" value="Tetratricopeptide repeat domain"/>
    <property type="match status" value="1"/>
</dbReference>
<accession>A0A6A7K0X1</accession>
<dbReference type="GO" id="GO:0003677">
    <property type="term" value="F:DNA binding"/>
    <property type="evidence" value="ECO:0007669"/>
    <property type="project" value="InterPro"/>
</dbReference>
<dbReference type="Proteomes" id="UP000430466">
    <property type="component" value="Unassembled WGS sequence"/>
</dbReference>
<gene>
    <name evidence="1" type="ORF">GDZ32_03805</name>
</gene>